<organism evidence="11 12">
    <name type="scientific">Sporotomaculum syntrophicum</name>
    <dbReference type="NCBI Taxonomy" id="182264"/>
    <lineage>
        <taxon>Bacteria</taxon>
        <taxon>Bacillati</taxon>
        <taxon>Bacillota</taxon>
        <taxon>Clostridia</taxon>
        <taxon>Eubacteriales</taxon>
        <taxon>Desulfallaceae</taxon>
        <taxon>Sporotomaculum</taxon>
    </lineage>
</organism>
<feature type="transmembrane region" description="Helical" evidence="9">
    <location>
        <begin position="39"/>
        <end position="61"/>
    </location>
</feature>
<dbReference type="InterPro" id="IPR036291">
    <property type="entry name" value="NAD(P)-bd_dom_sf"/>
</dbReference>
<evidence type="ECO:0000313" key="12">
    <source>
        <dbReference type="Proteomes" id="UP000798488"/>
    </source>
</evidence>
<accession>A0A9D2WSY3</accession>
<name>A0A9D2WSY3_9FIRM</name>
<evidence type="ECO:0000313" key="11">
    <source>
        <dbReference type="EMBL" id="KAF1086047.1"/>
    </source>
</evidence>
<feature type="transmembrane region" description="Helical" evidence="9">
    <location>
        <begin position="316"/>
        <end position="340"/>
    </location>
</feature>
<comment type="subcellular location">
    <subcellularLocation>
        <location evidence="2">Cell membrane</location>
    </subcellularLocation>
    <subcellularLocation>
        <location evidence="1">Membrane</location>
        <topology evidence="1">Multi-pass membrane protein</topology>
    </subcellularLocation>
</comment>
<protein>
    <submittedName>
        <fullName evidence="11">UDP-glucose:undecaprenyl-phosphate glucose-1-phosphate transferase</fullName>
        <ecNumber evidence="11">2.7.8.31</ecNumber>
    </submittedName>
</protein>
<evidence type="ECO:0000256" key="4">
    <source>
        <dbReference type="ARBA" id="ARBA00022475"/>
    </source>
</evidence>
<evidence type="ECO:0000256" key="8">
    <source>
        <dbReference type="ARBA" id="ARBA00023136"/>
    </source>
</evidence>
<keyword evidence="6 9" id="KW-0812">Transmembrane</keyword>
<dbReference type="InterPro" id="IPR003362">
    <property type="entry name" value="Bact_transf"/>
</dbReference>
<evidence type="ECO:0000256" key="3">
    <source>
        <dbReference type="ARBA" id="ARBA00006464"/>
    </source>
</evidence>
<dbReference type="Pfam" id="PF13727">
    <property type="entry name" value="CoA_binding_3"/>
    <property type="match status" value="1"/>
</dbReference>
<reference evidence="11" key="1">
    <citation type="submission" date="2016-02" db="EMBL/GenBank/DDBJ databases">
        <title>Draft Genome Sequence of Sporotomaculum syntrophicum Strain FB, a Syntrophic Benzoate Degrader.</title>
        <authorList>
            <person name="Nobu M.K."/>
            <person name="Narihiro T."/>
            <person name="Qiu Y.-L."/>
            <person name="Ohashi A."/>
            <person name="Liu W.-T."/>
            <person name="Yuji S."/>
        </authorList>
    </citation>
    <scope>NUCLEOTIDE SEQUENCE</scope>
    <source>
        <strain evidence="11">FB</strain>
    </source>
</reference>
<evidence type="ECO:0000259" key="10">
    <source>
        <dbReference type="Pfam" id="PF02397"/>
    </source>
</evidence>
<dbReference type="NCBIfam" id="TIGR03022">
    <property type="entry name" value="WbaP_sugtrans"/>
    <property type="match status" value="1"/>
</dbReference>
<comment type="similarity">
    <text evidence="3">Belongs to the bacterial sugar transferase family.</text>
</comment>
<dbReference type="InterPro" id="IPR017475">
    <property type="entry name" value="EPS_sugar_tfrase"/>
</dbReference>
<dbReference type="InterPro" id="IPR017472">
    <property type="entry name" value="Undecaprenyl-P_galact_Ptfrase"/>
</dbReference>
<sequence length="511" mass="58292">MVKVGYDNGLGVVGGAYPGAIQSASADIPVVTYNKRQSLAIPLLITTDIAAFCLSIIMAYLIRVELFPVLFNNLPRTSWEFVYALWWLPILGCMFFIFEKAYSRRVPFWQEAGQIVKTTTLAFLVAVCFVFLTKQGNENSRALVMLAWIFSLFLLPAMRYFSKKLLFKAHIWERPVIILGAGETGKLILNAFNRETFIGYKPIGFLDDDIKKQKHPPELPSGEKVPVLGGFDDAEIIIEKSGVHDVIVAAPGLTGNRLVNLVNKLQRKTYNLLVIPDLFNMAMEGVEVQHLFNERTLVLKLKNNLNDRFNLITKTIFDFIVSLILFCLLTPLMLILAIAIKIDSRGSIFFSDTRIGKDGTEFKCYKFRTMYSNADKILEQYLAVNPHARKQWEKYAKLKDYDPRVTRVGAFIRRFSLDELPQVLNVIKGDMSLVGPRPYLPREKENMLGREDILITRPGITGLWQVSGRNDVEFAERLRLDVWYVRNWSLWLDISILMRTVVVVLKGKGAY</sequence>
<keyword evidence="8 9" id="KW-0472">Membrane</keyword>
<dbReference type="GO" id="GO:0005886">
    <property type="term" value="C:plasma membrane"/>
    <property type="evidence" value="ECO:0007669"/>
    <property type="project" value="UniProtKB-SubCell"/>
</dbReference>
<dbReference type="Pfam" id="PF02397">
    <property type="entry name" value="Bac_transf"/>
    <property type="match status" value="1"/>
</dbReference>
<keyword evidence="4" id="KW-1003">Cell membrane</keyword>
<comment type="caution">
    <text evidence="11">The sequence shown here is derived from an EMBL/GenBank/DDBJ whole genome shotgun (WGS) entry which is preliminary data.</text>
</comment>
<dbReference type="EC" id="2.7.8.31" evidence="11"/>
<evidence type="ECO:0000256" key="1">
    <source>
        <dbReference type="ARBA" id="ARBA00004141"/>
    </source>
</evidence>
<feature type="domain" description="Bacterial sugar transferase" evidence="10">
    <location>
        <begin position="314"/>
        <end position="506"/>
    </location>
</feature>
<keyword evidence="12" id="KW-1185">Reference proteome</keyword>
<keyword evidence="7 9" id="KW-1133">Transmembrane helix</keyword>
<dbReference type="PANTHER" id="PTHR30576:SF4">
    <property type="entry name" value="UNDECAPRENYL-PHOSPHATE GALACTOSE PHOSPHOTRANSFERASE"/>
    <property type="match status" value="1"/>
</dbReference>
<proteinExistence type="inferred from homology"/>
<feature type="transmembrane region" description="Helical" evidence="9">
    <location>
        <begin position="119"/>
        <end position="136"/>
    </location>
</feature>
<feature type="transmembrane region" description="Helical" evidence="9">
    <location>
        <begin position="81"/>
        <end position="98"/>
    </location>
</feature>
<dbReference type="SUPFAM" id="SSF51735">
    <property type="entry name" value="NAD(P)-binding Rossmann-fold domains"/>
    <property type="match status" value="1"/>
</dbReference>
<evidence type="ECO:0000256" key="2">
    <source>
        <dbReference type="ARBA" id="ARBA00004236"/>
    </source>
</evidence>
<evidence type="ECO:0000256" key="7">
    <source>
        <dbReference type="ARBA" id="ARBA00022989"/>
    </source>
</evidence>
<evidence type="ECO:0000256" key="6">
    <source>
        <dbReference type="ARBA" id="ARBA00022692"/>
    </source>
</evidence>
<dbReference type="GO" id="GO:0000271">
    <property type="term" value="P:polysaccharide biosynthetic process"/>
    <property type="evidence" value="ECO:0007669"/>
    <property type="project" value="InterPro"/>
</dbReference>
<dbReference type="AlphaFoldDB" id="A0A9D2WSY3"/>
<dbReference type="Gene3D" id="3.40.50.720">
    <property type="entry name" value="NAD(P)-binding Rossmann-like Domain"/>
    <property type="match status" value="1"/>
</dbReference>
<evidence type="ECO:0000256" key="5">
    <source>
        <dbReference type="ARBA" id="ARBA00022679"/>
    </source>
</evidence>
<evidence type="ECO:0000256" key="9">
    <source>
        <dbReference type="SAM" id="Phobius"/>
    </source>
</evidence>
<dbReference type="NCBIfam" id="TIGR03025">
    <property type="entry name" value="EPS_sugtrans"/>
    <property type="match status" value="1"/>
</dbReference>
<dbReference type="Proteomes" id="UP000798488">
    <property type="component" value="Unassembled WGS sequence"/>
</dbReference>
<dbReference type="EMBL" id="LSRS01000002">
    <property type="protein sequence ID" value="KAF1086047.1"/>
    <property type="molecule type" value="Genomic_DNA"/>
</dbReference>
<dbReference type="PANTHER" id="PTHR30576">
    <property type="entry name" value="COLANIC BIOSYNTHESIS UDP-GLUCOSE LIPID CARRIER TRANSFERASE"/>
    <property type="match status" value="1"/>
</dbReference>
<gene>
    <name evidence="11" type="primary">wcaJ</name>
    <name evidence="11" type="ORF">SPSYN_00785</name>
</gene>
<keyword evidence="5 11" id="KW-0808">Transferase</keyword>
<feature type="transmembrane region" description="Helical" evidence="9">
    <location>
        <begin position="142"/>
        <end position="161"/>
    </location>
</feature>
<dbReference type="GO" id="GO:0089702">
    <property type="term" value="F:undecaprenyl-phosphate glucose phosphotransferase activity"/>
    <property type="evidence" value="ECO:0007669"/>
    <property type="project" value="UniProtKB-EC"/>
</dbReference>